<dbReference type="Proteomes" id="UP000308005">
    <property type="component" value="Unassembled WGS sequence"/>
</dbReference>
<dbReference type="EMBL" id="QZBM01000476">
    <property type="protein sequence ID" value="THZ13626.1"/>
    <property type="molecule type" value="Genomic_DNA"/>
</dbReference>
<dbReference type="InterPro" id="IPR021765">
    <property type="entry name" value="UstYa-like"/>
</dbReference>
<gene>
    <name evidence="3" type="ORF">D6C91_07755</name>
</gene>
<evidence type="ECO:0000313" key="3">
    <source>
        <dbReference type="EMBL" id="THZ13626.1"/>
    </source>
</evidence>
<evidence type="ECO:0000256" key="2">
    <source>
        <dbReference type="ARBA" id="ARBA00035112"/>
    </source>
</evidence>
<protein>
    <submittedName>
        <fullName evidence="3">Uncharacterized protein</fullName>
    </submittedName>
</protein>
<dbReference type="PANTHER" id="PTHR33365">
    <property type="entry name" value="YALI0B05434P"/>
    <property type="match status" value="1"/>
</dbReference>
<organism evidence="3 4">
    <name type="scientific">Aureobasidium pullulans</name>
    <name type="common">Black yeast</name>
    <name type="synonym">Pullularia pullulans</name>
    <dbReference type="NCBI Taxonomy" id="5580"/>
    <lineage>
        <taxon>Eukaryota</taxon>
        <taxon>Fungi</taxon>
        <taxon>Dikarya</taxon>
        <taxon>Ascomycota</taxon>
        <taxon>Pezizomycotina</taxon>
        <taxon>Dothideomycetes</taxon>
        <taxon>Dothideomycetidae</taxon>
        <taxon>Dothideales</taxon>
        <taxon>Saccotheciaceae</taxon>
        <taxon>Aureobasidium</taxon>
    </lineage>
</organism>
<sequence>MATYLPQEILALIVEHVCALSEKESQVKLTDYTLVNKYWQAAFERQIWSSVTLPSPSGIEVVTSRSGKQYKKRGLHFADLERLTSGPENWQFARRDFLRDICYRLAVPRFLDDGDGDDDEEAEYIDDYVFTRENDLAFTKDMSQLFNHLSTWTKQKAKLSLSIVPQAEKGDLDNEECENDEEFDCRSVPYRAKLPENCHLSTDKHPVMGKYHFALDVFHNLHCLNAVRKELDKDYYGAHEHGHVGRQAEKGHEAHAQHQQHQTAWDAAQRDHIDYCMSHIRQSLQCRPDLSSAAMHILEDLDGSKYFLGNAEQHTCYDWESVMRWATARKLEPGYTTPID</sequence>
<dbReference type="Pfam" id="PF11807">
    <property type="entry name" value="UstYa"/>
    <property type="match status" value="1"/>
</dbReference>
<accession>A0A4S9SRL4</accession>
<comment type="caution">
    <text evidence="3">The sequence shown here is derived from an EMBL/GenBank/DDBJ whole genome shotgun (WGS) entry which is preliminary data.</text>
</comment>
<evidence type="ECO:0000313" key="4">
    <source>
        <dbReference type="Proteomes" id="UP000308005"/>
    </source>
</evidence>
<proteinExistence type="inferred from homology"/>
<dbReference type="GO" id="GO:0043386">
    <property type="term" value="P:mycotoxin biosynthetic process"/>
    <property type="evidence" value="ECO:0007669"/>
    <property type="project" value="InterPro"/>
</dbReference>
<dbReference type="PANTHER" id="PTHR33365:SF4">
    <property type="entry name" value="CYCLOCHLOROTINE BIOSYNTHESIS PROTEIN O"/>
    <property type="match status" value="1"/>
</dbReference>
<name>A0A4S9SRL4_AURPU</name>
<evidence type="ECO:0000256" key="1">
    <source>
        <dbReference type="ARBA" id="ARBA00004685"/>
    </source>
</evidence>
<reference evidence="3 4" key="1">
    <citation type="submission" date="2018-10" db="EMBL/GenBank/DDBJ databases">
        <title>Fifty Aureobasidium pullulans genomes reveal a recombining polyextremotolerant generalist.</title>
        <authorList>
            <person name="Gostincar C."/>
            <person name="Turk M."/>
            <person name="Zajc J."/>
            <person name="Gunde-Cimerman N."/>
        </authorList>
    </citation>
    <scope>NUCLEOTIDE SEQUENCE [LARGE SCALE GENOMIC DNA]</scope>
    <source>
        <strain evidence="3 4">EXF-3863</strain>
    </source>
</reference>
<comment type="pathway">
    <text evidence="1">Mycotoxin biosynthesis.</text>
</comment>
<comment type="similarity">
    <text evidence="2">Belongs to the ustYa family.</text>
</comment>
<dbReference type="AlphaFoldDB" id="A0A4S9SRL4"/>